<proteinExistence type="predicted"/>
<accession>A0AAW2Z3W6</accession>
<feature type="transmembrane region" description="Helical" evidence="2">
    <location>
        <begin position="241"/>
        <end position="261"/>
    </location>
</feature>
<dbReference type="Proteomes" id="UP001431209">
    <property type="component" value="Unassembled WGS sequence"/>
</dbReference>
<feature type="transmembrane region" description="Helical" evidence="2">
    <location>
        <begin position="339"/>
        <end position="359"/>
    </location>
</feature>
<sequence>MNFSQPPDLCDNKYKSWTNITDCNYGSIISYCRITSLVLVFFCFWFSVFVLSHLITKRRQTQSKRSEDTQSAEVNSDLDSTVSQQSAANQSLIVDESRTKKAFKYYSLKTMYSDLTQFCIFCMILADMFFGVFYFSLLFVKVAQFEKFSTFSSSREENNRIYGYINTILAEITESYVISSGLWSVLISFCILLTVLNINKVFPSSMHRSVSNLSENSNDETTTTSEPDNDTLGRKKKIYQLCFLLLGFGLPAASSVMWAVIESLFMTRNNYKGTESFFADIIPNMVKNFTYISLEVINVVVRLAVYFSTKRIFSQNVTLKESFKAFSMRQKQSKLTRQLTLYTLPFLLFGTWIVVYRLFRDVKTLQFAYHNNIDDFDSNHLFNIFDLVLMCIHLILCPLRIFMNALVYCILSSWFQKRFICCASAY</sequence>
<dbReference type="EMBL" id="JAOPGA020000974">
    <property type="protein sequence ID" value="KAL0483683.1"/>
    <property type="molecule type" value="Genomic_DNA"/>
</dbReference>
<feature type="transmembrane region" description="Helical" evidence="2">
    <location>
        <begin position="118"/>
        <end position="140"/>
    </location>
</feature>
<feature type="region of interest" description="Disordered" evidence="1">
    <location>
        <begin position="209"/>
        <end position="229"/>
    </location>
</feature>
<protein>
    <submittedName>
        <fullName evidence="3">Uncharacterized protein</fullName>
    </submittedName>
</protein>
<gene>
    <name evidence="3" type="ORF">AKO1_013988</name>
</gene>
<feature type="transmembrane region" description="Helical" evidence="2">
    <location>
        <begin position="387"/>
        <end position="411"/>
    </location>
</feature>
<evidence type="ECO:0000256" key="1">
    <source>
        <dbReference type="SAM" id="MobiDB-lite"/>
    </source>
</evidence>
<keyword evidence="4" id="KW-1185">Reference proteome</keyword>
<keyword evidence="2" id="KW-1133">Transmembrane helix</keyword>
<evidence type="ECO:0000313" key="4">
    <source>
        <dbReference type="Proteomes" id="UP001431209"/>
    </source>
</evidence>
<organism evidence="3 4">
    <name type="scientific">Acrasis kona</name>
    <dbReference type="NCBI Taxonomy" id="1008807"/>
    <lineage>
        <taxon>Eukaryota</taxon>
        <taxon>Discoba</taxon>
        <taxon>Heterolobosea</taxon>
        <taxon>Tetramitia</taxon>
        <taxon>Eutetramitia</taxon>
        <taxon>Acrasidae</taxon>
        <taxon>Acrasis</taxon>
    </lineage>
</organism>
<dbReference type="AlphaFoldDB" id="A0AAW2Z3W6"/>
<evidence type="ECO:0000313" key="3">
    <source>
        <dbReference type="EMBL" id="KAL0483683.1"/>
    </source>
</evidence>
<keyword evidence="2" id="KW-0472">Membrane</keyword>
<name>A0AAW2Z3W6_9EUKA</name>
<evidence type="ECO:0000256" key="2">
    <source>
        <dbReference type="SAM" id="Phobius"/>
    </source>
</evidence>
<feature type="compositionally biased region" description="Low complexity" evidence="1">
    <location>
        <begin position="214"/>
        <end position="226"/>
    </location>
</feature>
<feature type="transmembrane region" description="Helical" evidence="2">
    <location>
        <begin position="176"/>
        <end position="198"/>
    </location>
</feature>
<feature type="transmembrane region" description="Helical" evidence="2">
    <location>
        <begin position="34"/>
        <end position="55"/>
    </location>
</feature>
<reference evidence="3 4" key="1">
    <citation type="submission" date="2024-03" db="EMBL/GenBank/DDBJ databases">
        <title>The Acrasis kona genome and developmental transcriptomes reveal deep origins of eukaryotic multicellular pathways.</title>
        <authorList>
            <person name="Sheikh S."/>
            <person name="Fu C.-J."/>
            <person name="Brown M.W."/>
            <person name="Baldauf S.L."/>
        </authorList>
    </citation>
    <scope>NUCLEOTIDE SEQUENCE [LARGE SCALE GENOMIC DNA]</scope>
    <source>
        <strain evidence="3 4">ATCC MYA-3509</strain>
    </source>
</reference>
<feature type="transmembrane region" description="Helical" evidence="2">
    <location>
        <begin position="289"/>
        <end position="307"/>
    </location>
</feature>
<comment type="caution">
    <text evidence="3">The sequence shown here is derived from an EMBL/GenBank/DDBJ whole genome shotgun (WGS) entry which is preliminary data.</text>
</comment>
<keyword evidence="2" id="KW-0812">Transmembrane</keyword>